<evidence type="ECO:0000256" key="14">
    <source>
        <dbReference type="ARBA" id="ARBA00039555"/>
    </source>
</evidence>
<dbReference type="InterPro" id="IPR001279">
    <property type="entry name" value="Metallo-B-lactamas"/>
</dbReference>
<evidence type="ECO:0000256" key="12">
    <source>
        <dbReference type="ARBA" id="ARBA00023204"/>
    </source>
</evidence>
<evidence type="ECO:0000259" key="18">
    <source>
        <dbReference type="SMART" id="SM00849"/>
    </source>
</evidence>
<keyword evidence="9" id="KW-0378">Hydrolase</keyword>
<dbReference type="SUPFAM" id="SSF56281">
    <property type="entry name" value="Metallo-hydrolase/oxidoreductase"/>
    <property type="match status" value="1"/>
</dbReference>
<evidence type="ECO:0000256" key="17">
    <source>
        <dbReference type="SAM" id="MobiDB-lite"/>
    </source>
</evidence>
<dbReference type="Pfam" id="PF12706">
    <property type="entry name" value="Lactamase_B_2"/>
    <property type="match status" value="1"/>
</dbReference>
<keyword evidence="20" id="KW-1185">Reference proteome</keyword>
<reference evidence="19" key="1">
    <citation type="submission" date="2022-08" db="EMBL/GenBank/DDBJ databases">
        <title>Genome sequencing of akame (Lates japonicus).</title>
        <authorList>
            <person name="Hashiguchi Y."/>
            <person name="Takahashi H."/>
        </authorList>
    </citation>
    <scope>NUCLEOTIDE SEQUENCE</scope>
    <source>
        <strain evidence="19">Kochi</strain>
    </source>
</reference>
<dbReference type="GO" id="GO:0036297">
    <property type="term" value="P:interstrand cross-link repair"/>
    <property type="evidence" value="ECO:0007669"/>
    <property type="project" value="TreeGrafter"/>
</dbReference>
<keyword evidence="11" id="KW-0779">Telomere</keyword>
<dbReference type="PANTHER" id="PTHR23240">
    <property type="entry name" value="DNA CROSS-LINK REPAIR PROTEIN PSO2/SNM1-RELATED"/>
    <property type="match status" value="1"/>
</dbReference>
<dbReference type="InterPro" id="IPR011084">
    <property type="entry name" value="DRMBL"/>
</dbReference>
<keyword evidence="6" id="KW-0158">Chromosome</keyword>
<comment type="subcellular location">
    <subcellularLocation>
        <location evidence="3">Chromosome</location>
        <location evidence="3">Telomere</location>
    </subcellularLocation>
    <subcellularLocation>
        <location evidence="2">Nucleus</location>
    </subcellularLocation>
</comment>
<keyword evidence="10 19" id="KW-0269">Exonuclease</keyword>
<dbReference type="PANTHER" id="PTHR23240:SF26">
    <property type="entry name" value="5' EXONUCLEASE APOLLO"/>
    <property type="match status" value="1"/>
</dbReference>
<feature type="region of interest" description="Disordered" evidence="17">
    <location>
        <begin position="510"/>
        <end position="546"/>
    </location>
</feature>
<dbReference type="Gene3D" id="3.40.50.12650">
    <property type="match status" value="1"/>
</dbReference>
<evidence type="ECO:0000256" key="6">
    <source>
        <dbReference type="ARBA" id="ARBA00022454"/>
    </source>
</evidence>
<keyword evidence="12" id="KW-0234">DNA repair</keyword>
<dbReference type="AlphaFoldDB" id="A0AAD3QV45"/>
<dbReference type="GO" id="GO:0000723">
    <property type="term" value="P:telomere maintenance"/>
    <property type="evidence" value="ECO:0007669"/>
    <property type="project" value="TreeGrafter"/>
</dbReference>
<dbReference type="EC" id="3.5.2.6" evidence="5"/>
<comment type="caution">
    <text evidence="19">The sequence shown here is derived from an EMBL/GenBank/DDBJ whole genome shotgun (WGS) entry which is preliminary data.</text>
</comment>
<keyword evidence="7" id="KW-0540">Nuclease</keyword>
<dbReference type="GO" id="GO:0008800">
    <property type="term" value="F:beta-lactamase activity"/>
    <property type="evidence" value="ECO:0007669"/>
    <property type="project" value="UniProtKB-EC"/>
</dbReference>
<name>A0AAD3QV45_LATJO</name>
<dbReference type="SMART" id="SM00849">
    <property type="entry name" value="Lactamase_B"/>
    <property type="match status" value="1"/>
</dbReference>
<dbReference type="FunFam" id="3.40.50.12650:FF:000003">
    <property type="entry name" value="DNA cross-link repair 1B"/>
    <property type="match status" value="1"/>
</dbReference>
<dbReference type="Gene3D" id="3.60.15.10">
    <property type="entry name" value="Ribonuclease Z/Hydroxyacylglutathione hydrolase-like"/>
    <property type="match status" value="1"/>
</dbReference>
<comment type="catalytic activity">
    <reaction evidence="1">
        <text>a beta-lactam + H2O = a substituted beta-amino acid</text>
        <dbReference type="Rhea" id="RHEA:20401"/>
        <dbReference type="ChEBI" id="CHEBI:15377"/>
        <dbReference type="ChEBI" id="CHEBI:35627"/>
        <dbReference type="ChEBI" id="CHEBI:140347"/>
        <dbReference type="EC" id="3.5.2.6"/>
    </reaction>
</comment>
<dbReference type="GO" id="GO:0003684">
    <property type="term" value="F:damaged DNA binding"/>
    <property type="evidence" value="ECO:0007669"/>
    <property type="project" value="TreeGrafter"/>
</dbReference>
<keyword evidence="13" id="KW-0539">Nucleus</keyword>
<dbReference type="Proteomes" id="UP001279410">
    <property type="component" value="Unassembled WGS sequence"/>
</dbReference>
<evidence type="ECO:0000256" key="10">
    <source>
        <dbReference type="ARBA" id="ARBA00022839"/>
    </source>
</evidence>
<evidence type="ECO:0000256" key="4">
    <source>
        <dbReference type="ARBA" id="ARBA00010304"/>
    </source>
</evidence>
<keyword evidence="8" id="KW-0227">DNA damage</keyword>
<dbReference type="EMBL" id="BRZM01000001">
    <property type="protein sequence ID" value="GLD45992.1"/>
    <property type="molecule type" value="Genomic_DNA"/>
</dbReference>
<proteinExistence type="inferred from homology"/>
<organism evidence="19 20">
    <name type="scientific">Lates japonicus</name>
    <name type="common">Japanese lates</name>
    <dbReference type="NCBI Taxonomy" id="270547"/>
    <lineage>
        <taxon>Eukaryota</taxon>
        <taxon>Metazoa</taxon>
        <taxon>Chordata</taxon>
        <taxon>Craniata</taxon>
        <taxon>Vertebrata</taxon>
        <taxon>Euteleostomi</taxon>
        <taxon>Actinopterygii</taxon>
        <taxon>Neopterygii</taxon>
        <taxon>Teleostei</taxon>
        <taxon>Neoteleostei</taxon>
        <taxon>Acanthomorphata</taxon>
        <taxon>Carangaria</taxon>
        <taxon>Carangaria incertae sedis</taxon>
        <taxon>Centropomidae</taxon>
        <taxon>Lates</taxon>
    </lineage>
</organism>
<evidence type="ECO:0000256" key="2">
    <source>
        <dbReference type="ARBA" id="ARBA00004123"/>
    </source>
</evidence>
<accession>A0AAD3QV45</accession>
<dbReference type="Pfam" id="PF07522">
    <property type="entry name" value="DRMBL"/>
    <property type="match status" value="1"/>
</dbReference>
<evidence type="ECO:0000256" key="9">
    <source>
        <dbReference type="ARBA" id="ARBA00022801"/>
    </source>
</evidence>
<evidence type="ECO:0000256" key="7">
    <source>
        <dbReference type="ARBA" id="ARBA00022722"/>
    </source>
</evidence>
<feature type="domain" description="Metallo-beta-lactamase" evidence="18">
    <location>
        <begin position="2"/>
        <end position="175"/>
    </location>
</feature>
<sequence>MSGNGRVIPDTPLAVDFWQVRKCPGTRLFFLSHMHSDHTVGLTSTWSNRPIYCSPTTAALLRLKLQVKEQWIHPLEVGEPYLLPLDDIGKEKLTVTLIDANHCPGAVMFLFEGYFGSILHTGDFRYAPSMLREPCLRTNTTIDVLYLDNTNCDPNRTLPSRQRATQQIKEIIRSHPNHNVVIGLYALGKESLLLELAMEFKTWIEVSFERMETLKVLELPDVFTTDLGAGRIRVVMQSEISSAALYQWNKEHPTLAIVPTSRPLVSFHPSVYVVPYSDHSSYQELEDFVSALKPTSIVPIVGNCVPEYLSALLPSKKRHEILVPESVRHYMLRQPESELSSSVYTSLRRGLLKPPPPKGVVFESPLRGFVGSCEDVCEAECLEQDASEEETDIESSEKDSEYILMDISKKLTPNKNRGGTGDMWSLNIVQTVSEDMVMAEPVALSQLTQRNFAPVEILTNSSVCLKPVSTTRMPFETNTKILNETASRQHSSSQQSEHENVENIHTLSHDDSMSQYSGHGIDQDDNITSDDNNMSRHTGCENDRDNSVTLLQRSPDTNLSSLWNELREEYLQELENSILKNLPFTQEDYEPWGLLPQSFVKQFPLSPQNDAREDDMENNVT</sequence>
<evidence type="ECO:0000256" key="1">
    <source>
        <dbReference type="ARBA" id="ARBA00001526"/>
    </source>
</evidence>
<evidence type="ECO:0000256" key="15">
    <source>
        <dbReference type="ARBA" id="ARBA00041693"/>
    </source>
</evidence>
<gene>
    <name evidence="19" type="ORF">AKAME5_000042500</name>
</gene>
<evidence type="ECO:0000256" key="13">
    <source>
        <dbReference type="ARBA" id="ARBA00023242"/>
    </source>
</evidence>
<evidence type="ECO:0000313" key="19">
    <source>
        <dbReference type="EMBL" id="GLD45992.1"/>
    </source>
</evidence>
<dbReference type="CDD" id="cd16273">
    <property type="entry name" value="SNM1A-1C-like_MBL-fold"/>
    <property type="match status" value="1"/>
</dbReference>
<evidence type="ECO:0000313" key="20">
    <source>
        <dbReference type="Proteomes" id="UP001279410"/>
    </source>
</evidence>
<comment type="similarity">
    <text evidence="4">Belongs to the DNA repair metallo-beta-lactamase (DRMBL) family.</text>
</comment>
<evidence type="ECO:0000256" key="8">
    <source>
        <dbReference type="ARBA" id="ARBA00022763"/>
    </source>
</evidence>
<protein>
    <recommendedName>
        <fullName evidence="14">5' exonuclease Apollo</fullName>
        <ecNumber evidence="5">3.5.2.6</ecNumber>
    </recommendedName>
    <alternativeName>
        <fullName evidence="15">DNA cross-link repair 1B protein</fullName>
    </alternativeName>
    <alternativeName>
        <fullName evidence="16">SNM1 homolog B</fullName>
    </alternativeName>
</protein>
<evidence type="ECO:0000256" key="11">
    <source>
        <dbReference type="ARBA" id="ARBA00022895"/>
    </source>
</evidence>
<dbReference type="GO" id="GO:0035312">
    <property type="term" value="F:5'-3' DNA exonuclease activity"/>
    <property type="evidence" value="ECO:0007669"/>
    <property type="project" value="TreeGrafter"/>
</dbReference>
<dbReference type="InterPro" id="IPR036866">
    <property type="entry name" value="RibonucZ/Hydroxyglut_hydro"/>
</dbReference>
<evidence type="ECO:0000256" key="3">
    <source>
        <dbReference type="ARBA" id="ARBA00004574"/>
    </source>
</evidence>
<evidence type="ECO:0000256" key="16">
    <source>
        <dbReference type="ARBA" id="ARBA00042738"/>
    </source>
</evidence>
<dbReference type="GO" id="GO:0006303">
    <property type="term" value="P:double-strand break repair via nonhomologous end joining"/>
    <property type="evidence" value="ECO:0007669"/>
    <property type="project" value="TreeGrafter"/>
</dbReference>
<evidence type="ECO:0000256" key="5">
    <source>
        <dbReference type="ARBA" id="ARBA00012865"/>
    </source>
</evidence>
<dbReference type="GO" id="GO:0000781">
    <property type="term" value="C:chromosome, telomeric region"/>
    <property type="evidence" value="ECO:0007669"/>
    <property type="project" value="UniProtKB-SubCell"/>
</dbReference>
<dbReference type="GO" id="GO:0005634">
    <property type="term" value="C:nucleus"/>
    <property type="evidence" value="ECO:0007669"/>
    <property type="project" value="UniProtKB-SubCell"/>
</dbReference>